<dbReference type="RefSeq" id="WP_146952869.1">
    <property type="nucleotide sequence ID" value="NZ_BAABBJ010000006.1"/>
</dbReference>
<keyword evidence="8" id="KW-1185">Reference proteome</keyword>
<comment type="caution">
    <text evidence="7">The sequence shown here is derived from an EMBL/GenBank/DDBJ whole genome shotgun (WGS) entry which is preliminary data.</text>
</comment>
<evidence type="ECO:0000256" key="1">
    <source>
        <dbReference type="ARBA" id="ARBA00022475"/>
    </source>
</evidence>
<dbReference type="PROSITE" id="PS51257">
    <property type="entry name" value="PROKAR_LIPOPROTEIN"/>
    <property type="match status" value="1"/>
</dbReference>
<evidence type="ECO:0000256" key="4">
    <source>
        <dbReference type="ARBA" id="ARBA00023139"/>
    </source>
</evidence>
<evidence type="ECO:0000256" key="5">
    <source>
        <dbReference type="ARBA" id="ARBA00023288"/>
    </source>
</evidence>
<organism evidence="7 8">
    <name type="scientific">Cellulomonas soli</name>
    <dbReference type="NCBI Taxonomy" id="931535"/>
    <lineage>
        <taxon>Bacteria</taxon>
        <taxon>Bacillati</taxon>
        <taxon>Actinomycetota</taxon>
        <taxon>Actinomycetes</taxon>
        <taxon>Micrococcales</taxon>
        <taxon>Cellulomonadaceae</taxon>
        <taxon>Cellulomonas</taxon>
    </lineage>
</organism>
<proteinExistence type="predicted"/>
<dbReference type="Pfam" id="PF13416">
    <property type="entry name" value="SBP_bac_8"/>
    <property type="match status" value="1"/>
</dbReference>
<evidence type="ECO:0000256" key="3">
    <source>
        <dbReference type="ARBA" id="ARBA00023136"/>
    </source>
</evidence>
<accession>A0A512PD19</accession>
<dbReference type="EMBL" id="BKAL01000006">
    <property type="protein sequence ID" value="GEP69097.1"/>
    <property type="molecule type" value="Genomic_DNA"/>
</dbReference>
<evidence type="ECO:0000313" key="7">
    <source>
        <dbReference type="EMBL" id="GEP69097.1"/>
    </source>
</evidence>
<keyword evidence="4" id="KW-0564">Palmitate</keyword>
<dbReference type="PANTHER" id="PTHR43649:SF33">
    <property type="entry name" value="POLYGALACTURONAN_RHAMNOGALACTURONAN-BINDING PROTEIN YTCQ"/>
    <property type="match status" value="1"/>
</dbReference>
<evidence type="ECO:0000256" key="2">
    <source>
        <dbReference type="ARBA" id="ARBA00022729"/>
    </source>
</evidence>
<dbReference type="Proteomes" id="UP000321798">
    <property type="component" value="Unassembled WGS sequence"/>
</dbReference>
<dbReference type="AlphaFoldDB" id="A0A512PD19"/>
<dbReference type="Gene3D" id="3.40.190.10">
    <property type="entry name" value="Periplasmic binding protein-like II"/>
    <property type="match status" value="2"/>
</dbReference>
<feature type="signal peptide" evidence="6">
    <location>
        <begin position="1"/>
        <end position="24"/>
    </location>
</feature>
<dbReference type="InterPro" id="IPR006059">
    <property type="entry name" value="SBP"/>
</dbReference>
<protein>
    <submittedName>
        <fullName evidence="7">ABC transporter substrate-binding protein</fullName>
    </submittedName>
</protein>
<keyword evidence="2 6" id="KW-0732">Signal</keyword>
<evidence type="ECO:0000256" key="6">
    <source>
        <dbReference type="SAM" id="SignalP"/>
    </source>
</evidence>
<dbReference type="InterPro" id="IPR050490">
    <property type="entry name" value="Bact_solute-bd_prot1"/>
</dbReference>
<feature type="chain" id="PRO_5039560933" evidence="6">
    <location>
        <begin position="25"/>
        <end position="425"/>
    </location>
</feature>
<name>A0A512PD19_9CELL</name>
<dbReference type="PANTHER" id="PTHR43649">
    <property type="entry name" value="ARABINOSE-BINDING PROTEIN-RELATED"/>
    <property type="match status" value="1"/>
</dbReference>
<dbReference type="SUPFAM" id="SSF53850">
    <property type="entry name" value="Periplasmic binding protein-like II"/>
    <property type="match status" value="1"/>
</dbReference>
<keyword evidence="1" id="KW-1003">Cell membrane</keyword>
<evidence type="ECO:0000313" key="8">
    <source>
        <dbReference type="Proteomes" id="UP000321798"/>
    </source>
</evidence>
<sequence>MRKRFAATSLVAVSALALSLTACSTDSDSDNSSDGGDGTTLTWSGWAGDEVAQALIDQFEADNPGVTVNHTGLPWPDILTQVSTELVSGTASDIVTVFPGNGNPITVDTLAPGGYLEDLTSQGWTGAFNEANKGVMGIDGKIYMGANNVTILPAIYNTAALEALGVAAPTTYSEVLDLCTAASAQGKVAYALGGLAGGNYPYLVYALVSTLVYGPNPDFADQQTAGDATFSDSEWTTALSKLVEMQDAGCFTADTLGTALEAAQEQVAKGDAVGGVFVSNQIGDIERFAAEGTTFETAAFPATDDASATILPVGLGAGYGINANSKNKELAQKFLDFYFSAEGMQIAIDTGSIFPSQPVDGFEPTPTLAGVSDQVQSDDTAAFPDQSWPNAEVNQVFQDEVQKVLGGQTSIEDALAKMDAAFGAK</sequence>
<reference evidence="7 8" key="1">
    <citation type="submission" date="2019-07" db="EMBL/GenBank/DDBJ databases">
        <title>Whole genome shotgun sequence of Cellulomonas soli NBRC 109434.</title>
        <authorList>
            <person name="Hosoyama A."/>
            <person name="Uohara A."/>
            <person name="Ohji S."/>
            <person name="Ichikawa N."/>
        </authorList>
    </citation>
    <scope>NUCLEOTIDE SEQUENCE [LARGE SCALE GENOMIC DNA]</scope>
    <source>
        <strain evidence="7 8">NBRC 109434</strain>
    </source>
</reference>
<gene>
    <name evidence="7" type="ORF">CSO01_18120</name>
</gene>
<keyword evidence="3" id="KW-0472">Membrane</keyword>
<dbReference type="OrthoDB" id="9811951at2"/>
<keyword evidence="5" id="KW-0449">Lipoprotein</keyword>